<keyword evidence="4" id="KW-1185">Reference proteome</keyword>
<comment type="caution">
    <text evidence="3">The sequence shown here is derived from an EMBL/GenBank/DDBJ whole genome shotgun (WGS) entry which is preliminary data.</text>
</comment>
<evidence type="ECO:0000256" key="2">
    <source>
        <dbReference type="SAM" id="Phobius"/>
    </source>
</evidence>
<evidence type="ECO:0000313" key="3">
    <source>
        <dbReference type="EMBL" id="MFC6871475.1"/>
    </source>
</evidence>
<dbReference type="Proteomes" id="UP001596337">
    <property type="component" value="Unassembled WGS sequence"/>
</dbReference>
<name>A0ABW2CAD0_9PSEU</name>
<evidence type="ECO:0000313" key="4">
    <source>
        <dbReference type="Proteomes" id="UP001596337"/>
    </source>
</evidence>
<feature type="region of interest" description="Disordered" evidence="1">
    <location>
        <begin position="82"/>
        <end position="111"/>
    </location>
</feature>
<dbReference type="RefSeq" id="WP_345391114.1">
    <property type="nucleotide sequence ID" value="NZ_BAABLA010000007.1"/>
</dbReference>
<gene>
    <name evidence="3" type="ORF">ACFQGD_30570</name>
</gene>
<evidence type="ECO:0000256" key="1">
    <source>
        <dbReference type="SAM" id="MobiDB-lite"/>
    </source>
</evidence>
<keyword evidence="2" id="KW-0472">Membrane</keyword>
<feature type="transmembrane region" description="Helical" evidence="2">
    <location>
        <begin position="40"/>
        <end position="58"/>
    </location>
</feature>
<accession>A0ABW2CAD0</accession>
<reference evidence="4" key="1">
    <citation type="journal article" date="2019" name="Int. J. Syst. Evol. Microbiol.">
        <title>The Global Catalogue of Microorganisms (GCM) 10K type strain sequencing project: providing services to taxonomists for standard genome sequencing and annotation.</title>
        <authorList>
            <consortium name="The Broad Institute Genomics Platform"/>
            <consortium name="The Broad Institute Genome Sequencing Center for Infectious Disease"/>
            <person name="Wu L."/>
            <person name="Ma J."/>
        </authorList>
    </citation>
    <scope>NUCLEOTIDE SEQUENCE [LARGE SCALE GENOMIC DNA]</scope>
    <source>
        <strain evidence="4">KCTC 32255</strain>
    </source>
</reference>
<protein>
    <submittedName>
        <fullName evidence="3">DUF4229 domain-containing protein</fullName>
    </submittedName>
</protein>
<dbReference type="Pfam" id="PF14012">
    <property type="entry name" value="DUF4229"/>
    <property type="match status" value="1"/>
</dbReference>
<keyword evidence="2" id="KW-1133">Transmembrane helix</keyword>
<feature type="transmembrane region" description="Helical" evidence="2">
    <location>
        <begin position="12"/>
        <end position="34"/>
    </location>
</feature>
<proteinExistence type="predicted"/>
<keyword evidence="2" id="KW-0812">Transmembrane</keyword>
<dbReference type="InterPro" id="IPR025323">
    <property type="entry name" value="DUF4229"/>
</dbReference>
<sequence length="111" mass="11731">MSERTNDRFGVDLTLYLLARLGLVALVTALLVAFAGAPPLVALIVALVVSFPLSLLLFRGLNARVTAGLAVRGERRKAEKARLRAELRGDRDAERGSDVGSDGRAEGGSEG</sequence>
<organism evidence="3 4">
    <name type="scientific">Haloechinothrix salitolerans</name>
    <dbReference type="NCBI Taxonomy" id="926830"/>
    <lineage>
        <taxon>Bacteria</taxon>
        <taxon>Bacillati</taxon>
        <taxon>Actinomycetota</taxon>
        <taxon>Actinomycetes</taxon>
        <taxon>Pseudonocardiales</taxon>
        <taxon>Pseudonocardiaceae</taxon>
        <taxon>Haloechinothrix</taxon>
    </lineage>
</organism>
<dbReference type="EMBL" id="JBHSXX010000001">
    <property type="protein sequence ID" value="MFC6871475.1"/>
    <property type="molecule type" value="Genomic_DNA"/>
</dbReference>